<evidence type="ECO:0000313" key="2">
    <source>
        <dbReference type="EMBL" id="GJM64198.1"/>
    </source>
</evidence>
<keyword evidence="1" id="KW-1133">Transmembrane helix</keyword>
<dbReference type="AlphaFoldDB" id="A0AAN5APU3"/>
<keyword evidence="1" id="KW-0472">Membrane</keyword>
<feature type="transmembrane region" description="Helical" evidence="1">
    <location>
        <begin position="32"/>
        <end position="52"/>
    </location>
</feature>
<accession>A0AAN5APU3</accession>
<protein>
    <submittedName>
        <fullName evidence="2">Uncharacterized protein</fullName>
    </submittedName>
</protein>
<dbReference type="EMBL" id="BQKE01000004">
    <property type="protein sequence ID" value="GJM64198.1"/>
    <property type="molecule type" value="Genomic_DNA"/>
</dbReference>
<comment type="caution">
    <text evidence="2">The sequence shown here is derived from an EMBL/GenBank/DDBJ whole genome shotgun (WGS) entry which is preliminary data.</text>
</comment>
<keyword evidence="1" id="KW-0812">Transmembrane</keyword>
<sequence>MMKDRVLMFLAKYIILVICIIALFILEGGIYTKMAIGVMIGLMCPIYCAQIAISGPDLKSNAKVITYCIISTAVSLLFLLNYAGRVIIGVWIGLLFIISILAIIVRRLMNK</sequence>
<feature type="transmembrane region" description="Helical" evidence="1">
    <location>
        <begin position="7"/>
        <end position="26"/>
    </location>
</feature>
<name>A0AAN5APU3_9BACT</name>
<feature type="transmembrane region" description="Helical" evidence="1">
    <location>
        <begin position="86"/>
        <end position="105"/>
    </location>
</feature>
<feature type="transmembrane region" description="Helical" evidence="1">
    <location>
        <begin position="64"/>
        <end position="80"/>
    </location>
</feature>
<evidence type="ECO:0000313" key="3">
    <source>
        <dbReference type="Proteomes" id="UP001310022"/>
    </source>
</evidence>
<organism evidence="2 3">
    <name type="scientific">Persicobacter diffluens</name>
    <dbReference type="NCBI Taxonomy" id="981"/>
    <lineage>
        <taxon>Bacteria</taxon>
        <taxon>Pseudomonadati</taxon>
        <taxon>Bacteroidota</taxon>
        <taxon>Cytophagia</taxon>
        <taxon>Cytophagales</taxon>
        <taxon>Persicobacteraceae</taxon>
        <taxon>Persicobacter</taxon>
    </lineage>
</organism>
<dbReference type="Proteomes" id="UP001310022">
    <property type="component" value="Unassembled WGS sequence"/>
</dbReference>
<reference evidence="2 3" key="1">
    <citation type="submission" date="2021-12" db="EMBL/GenBank/DDBJ databases">
        <title>Genome sequencing of bacteria with rrn-lacking chromosome and rrn-plasmid.</title>
        <authorList>
            <person name="Anda M."/>
            <person name="Iwasaki W."/>
        </authorList>
    </citation>
    <scope>NUCLEOTIDE SEQUENCE [LARGE SCALE GENOMIC DNA]</scope>
    <source>
        <strain evidence="2 3">NBRC 15940</strain>
    </source>
</reference>
<gene>
    <name evidence="2" type="ORF">PEDI_47500</name>
</gene>
<keyword evidence="3" id="KW-1185">Reference proteome</keyword>
<proteinExistence type="predicted"/>
<evidence type="ECO:0000256" key="1">
    <source>
        <dbReference type="SAM" id="Phobius"/>
    </source>
</evidence>